<gene>
    <name evidence="2" type="ORF">DSAG12_00418</name>
</gene>
<dbReference type="InterPro" id="IPR017900">
    <property type="entry name" value="4Fe4S_Fe_S_CS"/>
</dbReference>
<dbReference type="OrthoDB" id="65817at2157"/>
<evidence type="ECO:0000259" key="1">
    <source>
        <dbReference type="PROSITE" id="PS51379"/>
    </source>
</evidence>
<sequence>MSQNLINVKKISVTGGKGGTGKTLIAVNLAVYYAKLGYKVLLIDSDVENPNSNILLGKALTDSDVERTHIDMFVPKFSPDKCIKCGKCRDACYRHAILQFPDQFPSLMEPMCSGCTICKRVCPTDAISSGKRSIGSRFFMKNVHNNLDLLIGELNPGEAISVLIVENLIEQTYELQRKNNYDIIITDTAPGAHCDVEKALSLADLTLCVTEPTPFGEHDLKRILRLIQLSGQNAQIILNRSTLTDYKEPILQVASDFNIKILGEIPIDNIVIEDYAKGIPFVLDSREFPAKQAFLSILANVKKIMALESV</sequence>
<dbReference type="KEGG" id="psyt:DSAG12_00418"/>
<dbReference type="Gene3D" id="3.40.50.300">
    <property type="entry name" value="P-loop containing nucleotide triphosphate hydrolases"/>
    <property type="match status" value="1"/>
</dbReference>
<dbReference type="Gene3D" id="3.30.70.20">
    <property type="match status" value="1"/>
</dbReference>
<feature type="domain" description="4Fe-4S ferredoxin-type" evidence="1">
    <location>
        <begin position="104"/>
        <end position="132"/>
    </location>
</feature>
<dbReference type="SUPFAM" id="SSF52540">
    <property type="entry name" value="P-loop containing nucleoside triphosphate hydrolases"/>
    <property type="match status" value="1"/>
</dbReference>
<dbReference type="PROSITE" id="PS00198">
    <property type="entry name" value="4FE4S_FER_1"/>
    <property type="match status" value="1"/>
</dbReference>
<name>A0A5B9D6H4_9ARCH</name>
<dbReference type="InterPro" id="IPR002586">
    <property type="entry name" value="CobQ/CobB/MinD/ParA_Nub-bd_dom"/>
</dbReference>
<evidence type="ECO:0000313" key="3">
    <source>
        <dbReference type="Proteomes" id="UP000321408"/>
    </source>
</evidence>
<dbReference type="PROSITE" id="PS51379">
    <property type="entry name" value="4FE4S_FER_2"/>
    <property type="match status" value="2"/>
</dbReference>
<dbReference type="PANTHER" id="PTHR43063">
    <property type="entry name" value="4FE-4S CLUSTER CONTAINING PARA FAMILY ATPASE PROTEIN"/>
    <property type="match status" value="1"/>
</dbReference>
<keyword evidence="3" id="KW-1185">Reference proteome</keyword>
<reference evidence="2 3" key="1">
    <citation type="journal article" date="2020" name="Nature">
        <title>Isolation of an archaeon at the prokaryote-eukaryote interface.</title>
        <authorList>
            <person name="Imachi H."/>
            <person name="Nobu M.K."/>
            <person name="Nakahara N."/>
            <person name="Morono Y."/>
            <person name="Ogawara M."/>
            <person name="Takaki Y."/>
            <person name="Takano Y."/>
            <person name="Uematsu K."/>
            <person name="Ikuta T."/>
            <person name="Ito M."/>
            <person name="Matsui Y."/>
            <person name="Miyazaki M."/>
            <person name="Murata K."/>
            <person name="Saito Y."/>
            <person name="Sakai S."/>
            <person name="Song C."/>
            <person name="Tasumi E."/>
            <person name="Yamanaka Y."/>
            <person name="Yamaguchi T."/>
            <person name="Kamagata Y."/>
            <person name="Tamaki H."/>
            <person name="Takai K."/>
        </authorList>
    </citation>
    <scope>NUCLEOTIDE SEQUENCE [LARGE SCALE GENOMIC DNA]</scope>
    <source>
        <strain evidence="2 3">MK-D1</strain>
    </source>
</reference>
<evidence type="ECO:0000313" key="2">
    <source>
        <dbReference type="EMBL" id="QEE14605.1"/>
    </source>
</evidence>
<dbReference type="AlphaFoldDB" id="A0A5B9D6H4"/>
<dbReference type="Proteomes" id="UP000321408">
    <property type="component" value="Chromosome"/>
</dbReference>
<dbReference type="EMBL" id="CP042905">
    <property type="protein sequence ID" value="QEE14605.1"/>
    <property type="molecule type" value="Genomic_DNA"/>
</dbReference>
<dbReference type="GeneID" id="41328421"/>
<feature type="domain" description="4Fe-4S ferredoxin-type" evidence="1">
    <location>
        <begin position="73"/>
        <end position="103"/>
    </location>
</feature>
<organism evidence="2 3">
    <name type="scientific">Promethearchaeum syntrophicum</name>
    <dbReference type="NCBI Taxonomy" id="2594042"/>
    <lineage>
        <taxon>Archaea</taxon>
        <taxon>Promethearchaeati</taxon>
        <taxon>Promethearchaeota</taxon>
        <taxon>Promethearchaeia</taxon>
        <taxon>Promethearchaeales</taxon>
        <taxon>Promethearchaeaceae</taxon>
        <taxon>Promethearchaeum</taxon>
    </lineage>
</organism>
<dbReference type="RefSeq" id="WP_147661554.1">
    <property type="nucleotide sequence ID" value="NZ_CP042905.2"/>
</dbReference>
<proteinExistence type="predicted"/>
<reference evidence="2 3" key="2">
    <citation type="journal article" date="2024" name="Int. J. Syst. Evol. Microbiol.">
        <title>Promethearchaeum syntrophicum gen. nov., sp. nov., an anaerobic, obligately syntrophic archaeon, the first isolate of the lineage 'Asgard' archaea, and proposal of the new archaeal phylum Promethearchaeota phyl. nov. and kingdom Promethearchaeati regn. nov.</title>
        <authorList>
            <person name="Imachi H."/>
            <person name="Nobu M.K."/>
            <person name="Kato S."/>
            <person name="Takaki Y."/>
            <person name="Miyazaki M."/>
            <person name="Miyata M."/>
            <person name="Ogawara M."/>
            <person name="Saito Y."/>
            <person name="Sakai S."/>
            <person name="Tahara Y.O."/>
            <person name="Takano Y."/>
            <person name="Tasumi E."/>
            <person name="Uematsu K."/>
            <person name="Yoshimura T."/>
            <person name="Itoh T."/>
            <person name="Ohkuma M."/>
            <person name="Takai K."/>
        </authorList>
    </citation>
    <scope>NUCLEOTIDE SEQUENCE [LARGE SCALE GENOMIC DNA]</scope>
    <source>
        <strain evidence="2 3">MK-D1</strain>
    </source>
</reference>
<protein>
    <submittedName>
        <fullName evidence="2">P-loop NTPase</fullName>
    </submittedName>
</protein>
<dbReference type="SUPFAM" id="SSF54862">
    <property type="entry name" value="4Fe-4S ferredoxins"/>
    <property type="match status" value="1"/>
</dbReference>
<dbReference type="Pfam" id="PF00037">
    <property type="entry name" value="Fer4"/>
    <property type="match status" value="2"/>
</dbReference>
<dbReference type="InterPro" id="IPR027417">
    <property type="entry name" value="P-loop_NTPase"/>
</dbReference>
<dbReference type="InterPro" id="IPR017896">
    <property type="entry name" value="4Fe4S_Fe-S-bd"/>
</dbReference>
<dbReference type="PANTHER" id="PTHR43063:SF1">
    <property type="entry name" value="4FE-4S CLUSTER CONTAINING PARA FAMILY ATPASE PROTEIN"/>
    <property type="match status" value="1"/>
</dbReference>
<dbReference type="GO" id="GO:0043807">
    <property type="term" value="F:3-methyl-2-oxobutanoate dehydrogenase (ferredoxin) activity"/>
    <property type="evidence" value="ECO:0007669"/>
    <property type="project" value="UniProtKB-EC"/>
</dbReference>
<accession>A0A5B9D6H4</accession>
<dbReference type="Pfam" id="PF01656">
    <property type="entry name" value="CbiA"/>
    <property type="match status" value="1"/>
</dbReference>